<dbReference type="Proteomes" id="UP001501170">
    <property type="component" value="Unassembled WGS sequence"/>
</dbReference>
<keyword evidence="7" id="KW-0046">Antibiotic resistance</keyword>
<proteinExistence type="inferred from homology"/>
<feature type="transmembrane region" description="Helical" evidence="8">
    <location>
        <begin position="158"/>
        <end position="182"/>
    </location>
</feature>
<evidence type="ECO:0000256" key="8">
    <source>
        <dbReference type="SAM" id="Phobius"/>
    </source>
</evidence>
<dbReference type="InterPro" id="IPR000412">
    <property type="entry name" value="ABC_2_transport"/>
</dbReference>
<evidence type="ECO:0000256" key="2">
    <source>
        <dbReference type="ARBA" id="ARBA00007783"/>
    </source>
</evidence>
<evidence type="ECO:0000256" key="4">
    <source>
        <dbReference type="ARBA" id="ARBA00022692"/>
    </source>
</evidence>
<dbReference type="PIRSF" id="PIRSF006648">
    <property type="entry name" value="DrrB"/>
    <property type="match status" value="1"/>
</dbReference>
<sequence>MAHEATVAPRLFGPDGATAQISPVQQWWTLTGRGLRKVVRNGEIVLAFLSPALLALCFYLPLRKIMNAQMDMNYAQYLMPIIFLQSLEFTASSAAMRSSFDGSEGVNTRFRAMPMRPAVPLLARTATNAVLLTVSLVCATVATLIMGWRPGGGVTGTLALYGIGALIGLLLATVADGIGLIAGSPQATSQTMGLPTLILGMLSTGFVPEERFPEWIRPFARNQPISQFAGVMRSADDGTLTWHQLFPSVCWMIGLAVVAAILLGIYMRRNAR</sequence>
<feature type="domain" description="ABC-2 type transporter transmembrane" evidence="9">
    <location>
        <begin position="25"/>
        <end position="233"/>
    </location>
</feature>
<feature type="transmembrane region" description="Helical" evidence="8">
    <location>
        <begin position="74"/>
        <end position="96"/>
    </location>
</feature>
<keyword evidence="5 8" id="KW-1133">Transmembrane helix</keyword>
<comment type="caution">
    <text evidence="10">The sequence shown here is derived from an EMBL/GenBank/DDBJ whole genome shotgun (WGS) entry which is preliminary data.</text>
</comment>
<keyword evidence="10" id="KW-0067">ATP-binding</keyword>
<keyword evidence="6 8" id="KW-0472">Membrane</keyword>
<reference evidence="10 11" key="1">
    <citation type="journal article" date="2019" name="Int. J. Syst. Evol. Microbiol.">
        <title>The Global Catalogue of Microorganisms (GCM) 10K type strain sequencing project: providing services to taxonomists for standard genome sequencing and annotation.</title>
        <authorList>
            <consortium name="The Broad Institute Genomics Platform"/>
            <consortium name="The Broad Institute Genome Sequencing Center for Infectious Disease"/>
            <person name="Wu L."/>
            <person name="Ma J."/>
        </authorList>
    </citation>
    <scope>NUCLEOTIDE SEQUENCE [LARGE SCALE GENOMIC DNA]</scope>
    <source>
        <strain evidence="10 11">JCM 16227</strain>
    </source>
</reference>
<evidence type="ECO:0000256" key="5">
    <source>
        <dbReference type="ARBA" id="ARBA00022989"/>
    </source>
</evidence>
<dbReference type="Pfam" id="PF01061">
    <property type="entry name" value="ABC2_membrane"/>
    <property type="match status" value="1"/>
</dbReference>
<protein>
    <submittedName>
        <fullName evidence="10">Daunorubicin ABC transporter ATP-binding protein DrrA</fullName>
    </submittedName>
</protein>
<feature type="transmembrane region" description="Helical" evidence="8">
    <location>
        <begin position="121"/>
        <end position="146"/>
    </location>
</feature>
<evidence type="ECO:0000256" key="7">
    <source>
        <dbReference type="ARBA" id="ARBA00023251"/>
    </source>
</evidence>
<feature type="transmembrane region" description="Helical" evidence="8">
    <location>
        <begin position="44"/>
        <end position="62"/>
    </location>
</feature>
<comment type="subcellular location">
    <subcellularLocation>
        <location evidence="1">Cell membrane</location>
        <topology evidence="1">Multi-pass membrane protein</topology>
    </subcellularLocation>
</comment>
<comment type="similarity">
    <text evidence="2">Belongs to the ABC-2 integral membrane protein family.</text>
</comment>
<dbReference type="RefSeq" id="WP_006895637.1">
    <property type="nucleotide sequence ID" value="NZ_BAAARB010000003.1"/>
</dbReference>
<dbReference type="InterPro" id="IPR013525">
    <property type="entry name" value="ABC2_TM"/>
</dbReference>
<gene>
    <name evidence="10" type="primary">drrA_2</name>
    <name evidence="10" type="ORF">GCM10009855_08430</name>
</gene>
<dbReference type="PANTHER" id="PTHR43077:SF8">
    <property type="entry name" value="DOXORUBICIN RESISTANCE ABC TRANSPORTER PERMEASE PROTEIN DRRB"/>
    <property type="match status" value="1"/>
</dbReference>
<dbReference type="PANTHER" id="PTHR43077">
    <property type="entry name" value="TRANSPORT PERMEASE YVFS-RELATED"/>
    <property type="match status" value="1"/>
</dbReference>
<keyword evidence="3" id="KW-1003">Cell membrane</keyword>
<name>A0ABN3H7H1_9ACTN</name>
<evidence type="ECO:0000256" key="1">
    <source>
        <dbReference type="ARBA" id="ARBA00004651"/>
    </source>
</evidence>
<evidence type="ECO:0000256" key="6">
    <source>
        <dbReference type="ARBA" id="ARBA00023136"/>
    </source>
</evidence>
<accession>A0ABN3H7H1</accession>
<dbReference type="GO" id="GO:0005524">
    <property type="term" value="F:ATP binding"/>
    <property type="evidence" value="ECO:0007669"/>
    <property type="project" value="UniProtKB-KW"/>
</dbReference>
<feature type="transmembrane region" description="Helical" evidence="8">
    <location>
        <begin position="245"/>
        <end position="266"/>
    </location>
</feature>
<keyword evidence="4 8" id="KW-0812">Transmembrane</keyword>
<dbReference type="EMBL" id="BAAARB010000003">
    <property type="protein sequence ID" value="GAA2371438.1"/>
    <property type="molecule type" value="Genomic_DNA"/>
</dbReference>
<keyword evidence="10" id="KW-0547">Nucleotide-binding</keyword>
<keyword evidence="11" id="KW-1185">Reference proteome</keyword>
<evidence type="ECO:0000256" key="3">
    <source>
        <dbReference type="ARBA" id="ARBA00022475"/>
    </source>
</evidence>
<organism evidence="10 11">
    <name type="scientific">Gordonia cholesterolivorans</name>
    <dbReference type="NCBI Taxonomy" id="559625"/>
    <lineage>
        <taxon>Bacteria</taxon>
        <taxon>Bacillati</taxon>
        <taxon>Actinomycetota</taxon>
        <taxon>Actinomycetes</taxon>
        <taxon>Mycobacteriales</taxon>
        <taxon>Gordoniaceae</taxon>
        <taxon>Gordonia</taxon>
    </lineage>
</organism>
<evidence type="ECO:0000313" key="10">
    <source>
        <dbReference type="EMBL" id="GAA2371438.1"/>
    </source>
</evidence>
<evidence type="ECO:0000259" key="9">
    <source>
        <dbReference type="Pfam" id="PF01061"/>
    </source>
</evidence>
<evidence type="ECO:0000313" key="11">
    <source>
        <dbReference type="Proteomes" id="UP001501170"/>
    </source>
</evidence>
<dbReference type="InterPro" id="IPR051328">
    <property type="entry name" value="T7SS_ABC-Transporter"/>
</dbReference>